<keyword evidence="2 7" id="KW-0808">Transferase</keyword>
<dbReference type="GO" id="GO:0032259">
    <property type="term" value="P:methylation"/>
    <property type="evidence" value="ECO:0007669"/>
    <property type="project" value="UniProtKB-KW"/>
</dbReference>
<dbReference type="EMBL" id="JAGQDD010000003">
    <property type="protein sequence ID" value="MBQ0930235.1"/>
    <property type="molecule type" value="Genomic_DNA"/>
</dbReference>
<keyword evidence="4 6" id="KW-0862">Zinc</keyword>
<accession>A0A940Y8P6</accession>
<feature type="binding site" evidence="6 7">
    <location>
        <position position="300"/>
    </location>
    <ligand>
        <name>Zn(2+)</name>
        <dbReference type="ChEBI" id="CHEBI:29105"/>
    </ligand>
</feature>
<dbReference type="Pfam" id="PF02574">
    <property type="entry name" value="S-methyl_trans"/>
    <property type="match status" value="1"/>
</dbReference>
<dbReference type="InterPro" id="IPR003726">
    <property type="entry name" value="HCY_dom"/>
</dbReference>
<evidence type="ECO:0000256" key="7">
    <source>
        <dbReference type="PROSITE-ProRule" id="PRU00333"/>
    </source>
</evidence>
<organism evidence="9 10">
    <name type="scientific">Ideonella alba</name>
    <dbReference type="NCBI Taxonomy" id="2824118"/>
    <lineage>
        <taxon>Bacteria</taxon>
        <taxon>Pseudomonadati</taxon>
        <taxon>Pseudomonadota</taxon>
        <taxon>Betaproteobacteria</taxon>
        <taxon>Burkholderiales</taxon>
        <taxon>Sphaerotilaceae</taxon>
        <taxon>Ideonella</taxon>
    </lineage>
</organism>
<keyword evidence="10" id="KW-1185">Reference proteome</keyword>
<dbReference type="NCBIfam" id="NF007020">
    <property type="entry name" value="PRK09485.1"/>
    <property type="match status" value="1"/>
</dbReference>
<evidence type="ECO:0000256" key="5">
    <source>
        <dbReference type="ARBA" id="ARBA00076752"/>
    </source>
</evidence>
<dbReference type="Gene3D" id="3.20.20.330">
    <property type="entry name" value="Homocysteine-binding-like domain"/>
    <property type="match status" value="1"/>
</dbReference>
<comment type="caution">
    <text evidence="9">The sequence shown here is derived from an EMBL/GenBank/DDBJ whole genome shotgun (WGS) entry which is preliminary data.</text>
</comment>
<feature type="binding site" evidence="6 7">
    <location>
        <position position="299"/>
    </location>
    <ligand>
        <name>Zn(2+)</name>
        <dbReference type="ChEBI" id="CHEBI:29105"/>
    </ligand>
</feature>
<name>A0A940Y8P6_9BURK</name>
<reference evidence="9 10" key="1">
    <citation type="submission" date="2021-04" db="EMBL/GenBank/DDBJ databases">
        <title>The genome sequence of Ideonella sp. 3Y2.</title>
        <authorList>
            <person name="Liu Y."/>
        </authorList>
    </citation>
    <scope>NUCLEOTIDE SEQUENCE [LARGE SCALE GENOMIC DNA]</scope>
    <source>
        <strain evidence="9 10">3Y2</strain>
    </source>
</reference>
<feature type="domain" description="Hcy-binding" evidence="8">
    <location>
        <begin position="6"/>
        <end position="314"/>
    </location>
</feature>
<evidence type="ECO:0000259" key="8">
    <source>
        <dbReference type="PROSITE" id="PS50970"/>
    </source>
</evidence>
<comment type="cofactor">
    <cofactor evidence="6">
        <name>Zn(2+)</name>
        <dbReference type="ChEBI" id="CHEBI:29105"/>
    </cofactor>
    <text evidence="6">Binds 1 zinc ion per subunit.</text>
</comment>
<dbReference type="AlphaFoldDB" id="A0A940Y8P6"/>
<dbReference type="PROSITE" id="PS50970">
    <property type="entry name" value="HCY"/>
    <property type="match status" value="1"/>
</dbReference>
<gene>
    <name evidence="9" type="primary">mmuM</name>
    <name evidence="9" type="ORF">KAK03_07005</name>
</gene>
<evidence type="ECO:0000313" key="9">
    <source>
        <dbReference type="EMBL" id="MBQ0930235.1"/>
    </source>
</evidence>
<dbReference type="FunFam" id="3.20.20.330:FF:000002">
    <property type="entry name" value="Homocysteine S-methyltransferase"/>
    <property type="match status" value="1"/>
</dbReference>
<feature type="binding site" evidence="6 7">
    <location>
        <position position="232"/>
    </location>
    <ligand>
        <name>Zn(2+)</name>
        <dbReference type="ChEBI" id="CHEBI:29105"/>
    </ligand>
</feature>
<dbReference type="InterPro" id="IPR051486">
    <property type="entry name" value="Hcy_S-methyltransferase"/>
</dbReference>
<evidence type="ECO:0000256" key="3">
    <source>
        <dbReference type="ARBA" id="ARBA00022723"/>
    </source>
</evidence>
<evidence type="ECO:0000256" key="1">
    <source>
        <dbReference type="ARBA" id="ARBA00022603"/>
    </source>
</evidence>
<protein>
    <recommendedName>
        <fullName evidence="5">S-methylmethionine:homocysteine methyltransferase</fullName>
    </recommendedName>
</protein>
<dbReference type="RefSeq" id="WP_210852779.1">
    <property type="nucleotide sequence ID" value="NZ_JAGQDD010000003.1"/>
</dbReference>
<sequence>MIPRPDPIAAWLARRPHLVLDGALATELERRGADLRDALWSARLLIEQPELIRAVHLDYFRAGADVATTASYQASFEGFARRGLSHEDAAALMRLSVRLATEARDQAMAERPADDARPAPLVAASIGPYGAVLADGSEYRGHYGLDEAALIAFHRPRLQLLAASGADLLAGETIPCVAEARALAQLMDEVGARGWISFSARDGGHICEGDMIEDAVDAVQGFDSVVAVGINCTAPQHVAELLARARTRTTKPLLAYPNAGETWDAQAKQWLPSAECAHRPFDEMAMDWAAAGARLIGGCCRTGPAQIAALTRRW</sequence>
<dbReference type="InterPro" id="IPR036589">
    <property type="entry name" value="HCY_dom_sf"/>
</dbReference>
<keyword evidence="1 7" id="KW-0489">Methyltransferase</keyword>
<dbReference type="GO" id="GO:0008270">
    <property type="term" value="F:zinc ion binding"/>
    <property type="evidence" value="ECO:0007669"/>
    <property type="project" value="InterPro"/>
</dbReference>
<dbReference type="GO" id="GO:0033528">
    <property type="term" value="P:S-methylmethionine cycle"/>
    <property type="evidence" value="ECO:0007669"/>
    <property type="project" value="TreeGrafter"/>
</dbReference>
<dbReference type="SUPFAM" id="SSF82282">
    <property type="entry name" value="Homocysteine S-methyltransferase"/>
    <property type="match status" value="1"/>
</dbReference>
<dbReference type="GO" id="GO:0008898">
    <property type="term" value="F:S-adenosylmethionine-homocysteine S-methyltransferase activity"/>
    <property type="evidence" value="ECO:0007669"/>
    <property type="project" value="TreeGrafter"/>
</dbReference>
<dbReference type="GO" id="GO:0009086">
    <property type="term" value="P:methionine biosynthetic process"/>
    <property type="evidence" value="ECO:0007669"/>
    <property type="project" value="InterPro"/>
</dbReference>
<dbReference type="InterPro" id="IPR017226">
    <property type="entry name" value="BHMT-like"/>
</dbReference>
<dbReference type="PIRSF" id="PIRSF037505">
    <property type="entry name" value="Betaine_HMT"/>
    <property type="match status" value="1"/>
</dbReference>
<dbReference type="PANTHER" id="PTHR46015">
    <property type="entry name" value="ZGC:172121"/>
    <property type="match status" value="1"/>
</dbReference>
<evidence type="ECO:0000256" key="2">
    <source>
        <dbReference type="ARBA" id="ARBA00022679"/>
    </source>
</evidence>
<dbReference type="Proteomes" id="UP000676246">
    <property type="component" value="Unassembled WGS sequence"/>
</dbReference>
<dbReference type="PANTHER" id="PTHR46015:SF1">
    <property type="entry name" value="HOMOCYSTEINE S-METHYLTRANSFERASE-LIKE ISOFORM 1"/>
    <property type="match status" value="1"/>
</dbReference>
<keyword evidence="3 6" id="KW-0479">Metal-binding</keyword>
<evidence type="ECO:0000313" key="10">
    <source>
        <dbReference type="Proteomes" id="UP000676246"/>
    </source>
</evidence>
<evidence type="ECO:0000256" key="4">
    <source>
        <dbReference type="ARBA" id="ARBA00022833"/>
    </source>
</evidence>
<proteinExistence type="predicted"/>
<evidence type="ECO:0000256" key="6">
    <source>
        <dbReference type="PIRSR" id="PIRSR037505-2"/>
    </source>
</evidence>